<organism evidence="1 3">
    <name type="scientific">Enterococcus gilvus ATCC BAA-350</name>
    <dbReference type="NCBI Taxonomy" id="1158614"/>
    <lineage>
        <taxon>Bacteria</taxon>
        <taxon>Bacillati</taxon>
        <taxon>Bacillota</taxon>
        <taxon>Bacilli</taxon>
        <taxon>Lactobacillales</taxon>
        <taxon>Enterococcaceae</taxon>
        <taxon>Enterococcus</taxon>
    </lineage>
</organism>
<proteinExistence type="predicted"/>
<name>R2V736_9ENTE</name>
<dbReference type="Proteomes" id="UP000013750">
    <property type="component" value="Unassembled WGS sequence"/>
</dbReference>
<keyword evidence="4" id="KW-1185">Reference proteome</keyword>
<dbReference type="RefSeq" id="WP_010781841.1">
    <property type="nucleotide sequence ID" value="NZ_ASWH01000001.1"/>
</dbReference>
<evidence type="ECO:0000313" key="3">
    <source>
        <dbReference type="Proteomes" id="UP000013750"/>
    </source>
</evidence>
<reference evidence="1 3" key="1">
    <citation type="submission" date="2013-02" db="EMBL/GenBank/DDBJ databases">
        <title>The Genome Sequence of Enterococcus gilvus ATCC BAA-350.</title>
        <authorList>
            <consortium name="The Broad Institute Genome Sequencing Platform"/>
            <consortium name="The Broad Institute Genome Sequencing Center for Infectious Disease"/>
            <person name="Earl A.M."/>
            <person name="Gilmore M.S."/>
            <person name="Lebreton F."/>
            <person name="Walker B."/>
            <person name="Young S.K."/>
            <person name="Zeng Q."/>
            <person name="Gargeya S."/>
            <person name="Fitzgerald M."/>
            <person name="Haas B."/>
            <person name="Abouelleil A."/>
            <person name="Alvarado L."/>
            <person name="Arachchi H.M."/>
            <person name="Berlin A.M."/>
            <person name="Chapman S.B."/>
            <person name="Dewar J."/>
            <person name="Goldberg J."/>
            <person name="Griggs A."/>
            <person name="Gujja S."/>
            <person name="Hansen M."/>
            <person name="Howarth C."/>
            <person name="Imamovic A."/>
            <person name="Larimer J."/>
            <person name="McCowan C."/>
            <person name="Murphy C."/>
            <person name="Neiman D."/>
            <person name="Pearson M."/>
            <person name="Priest M."/>
            <person name="Roberts A."/>
            <person name="Saif S."/>
            <person name="Shea T."/>
            <person name="Sisk P."/>
            <person name="Sykes S."/>
            <person name="Wortman J."/>
            <person name="Nusbaum C."/>
            <person name="Birren B."/>
        </authorList>
    </citation>
    <scope>NUCLEOTIDE SEQUENCE [LARGE SCALE GENOMIC DNA]</scope>
    <source>
        <strain evidence="1 3">ATCC BAA-350</strain>
    </source>
</reference>
<dbReference type="PATRIC" id="fig|1158614.3.peg.3475"/>
<sequence length="106" mass="12193">MSKRVVWVWSFNNHQQTVSLPNGMSALLWPNKFQKEMRDLLAPEWTIEFISDNLSEPLPKAEVVVIPRTSRGFYTERAKNANVVWITGNEVATHDLEGIKKKIIEA</sequence>
<evidence type="ECO:0000313" key="4">
    <source>
        <dbReference type="Proteomes" id="UP000014160"/>
    </source>
</evidence>
<dbReference type="AlphaFoldDB" id="R2V736"/>
<gene>
    <name evidence="2" type="ORF">I592_00465</name>
    <name evidence="1" type="ORF">UKC_03497</name>
</gene>
<evidence type="ECO:0000313" key="1">
    <source>
        <dbReference type="EMBL" id="EOI53545.1"/>
    </source>
</evidence>
<evidence type="ECO:0000313" key="2">
    <source>
        <dbReference type="EMBL" id="EOW81180.1"/>
    </source>
</evidence>
<dbReference type="HOGENOM" id="CLU_2219043_0_0_9"/>
<protein>
    <submittedName>
        <fullName evidence="1">Uncharacterized protein</fullName>
    </submittedName>
</protein>
<dbReference type="OrthoDB" id="2192074at2"/>
<comment type="caution">
    <text evidence="1">The sequence shown here is derived from an EMBL/GenBank/DDBJ whole genome shotgun (WGS) entry which is preliminary data.</text>
</comment>
<dbReference type="eggNOG" id="ENOG50306TE">
    <property type="taxonomic scope" value="Bacteria"/>
</dbReference>
<accession>R2V736</accession>
<dbReference type="Proteomes" id="UP000014160">
    <property type="component" value="Unassembled WGS sequence"/>
</dbReference>
<dbReference type="EMBL" id="AJDQ01000012">
    <property type="protein sequence ID" value="EOI53545.1"/>
    <property type="molecule type" value="Genomic_DNA"/>
</dbReference>
<reference evidence="2 4" key="2">
    <citation type="submission" date="2013-03" db="EMBL/GenBank/DDBJ databases">
        <title>The Genome Sequence of Enterococcus gilvus ATCC BAA-350 (PacBio/Illumina hybrid assembly).</title>
        <authorList>
            <consortium name="The Broad Institute Genomics Platform"/>
            <consortium name="The Broad Institute Genome Sequencing Center for Infectious Disease"/>
            <person name="Earl A."/>
            <person name="Russ C."/>
            <person name="Gilmore M."/>
            <person name="Surin D."/>
            <person name="Walker B."/>
            <person name="Young S."/>
            <person name="Zeng Q."/>
            <person name="Gargeya S."/>
            <person name="Fitzgerald M."/>
            <person name="Haas B."/>
            <person name="Abouelleil A."/>
            <person name="Allen A.W."/>
            <person name="Alvarado L."/>
            <person name="Arachchi H.M."/>
            <person name="Berlin A.M."/>
            <person name="Chapman S.B."/>
            <person name="Gainer-Dewar J."/>
            <person name="Goldberg J."/>
            <person name="Griggs A."/>
            <person name="Gujja S."/>
            <person name="Hansen M."/>
            <person name="Howarth C."/>
            <person name="Imamovic A."/>
            <person name="Ireland A."/>
            <person name="Larimer J."/>
            <person name="McCowan C."/>
            <person name="Murphy C."/>
            <person name="Pearson M."/>
            <person name="Poon T.W."/>
            <person name="Priest M."/>
            <person name="Roberts A."/>
            <person name="Saif S."/>
            <person name="Shea T."/>
            <person name="Sisk P."/>
            <person name="Sykes S."/>
            <person name="Wortman J."/>
            <person name="Nusbaum C."/>
            <person name="Birren B."/>
        </authorList>
    </citation>
    <scope>NUCLEOTIDE SEQUENCE [LARGE SCALE GENOMIC DNA]</scope>
    <source>
        <strain evidence="2 4">ATCC BAA-350</strain>
    </source>
</reference>
<dbReference type="EMBL" id="ASWH01000001">
    <property type="protein sequence ID" value="EOW81180.1"/>
    <property type="molecule type" value="Genomic_DNA"/>
</dbReference>